<accession>A0A3N1CYF7</accession>
<gene>
    <name evidence="2" type="ORF">EDD29_3337</name>
</gene>
<dbReference type="InterPro" id="IPR052535">
    <property type="entry name" value="Bacilysin_H2HPP_isomerase"/>
</dbReference>
<feature type="domain" description="Cupin type-2" evidence="1">
    <location>
        <begin position="52"/>
        <end position="121"/>
    </location>
</feature>
<keyword evidence="3" id="KW-1185">Reference proteome</keyword>
<reference evidence="2 3" key="1">
    <citation type="submission" date="2018-11" db="EMBL/GenBank/DDBJ databases">
        <title>Sequencing the genomes of 1000 actinobacteria strains.</title>
        <authorList>
            <person name="Klenk H.-P."/>
        </authorList>
    </citation>
    <scope>NUCLEOTIDE SEQUENCE [LARGE SCALE GENOMIC DNA]</scope>
    <source>
        <strain evidence="2 3">DSM 44254</strain>
    </source>
</reference>
<dbReference type="InterPro" id="IPR013096">
    <property type="entry name" value="Cupin_2"/>
</dbReference>
<dbReference type="InterPro" id="IPR014710">
    <property type="entry name" value="RmlC-like_jellyroll"/>
</dbReference>
<dbReference type="PANTHER" id="PTHR40112">
    <property type="entry name" value="H2HPP ISOMERASE"/>
    <property type="match status" value="1"/>
</dbReference>
<organism evidence="2 3">
    <name type="scientific">Actinocorallia herbida</name>
    <dbReference type="NCBI Taxonomy" id="58109"/>
    <lineage>
        <taxon>Bacteria</taxon>
        <taxon>Bacillati</taxon>
        <taxon>Actinomycetota</taxon>
        <taxon>Actinomycetes</taxon>
        <taxon>Streptosporangiales</taxon>
        <taxon>Thermomonosporaceae</taxon>
        <taxon>Actinocorallia</taxon>
    </lineage>
</organism>
<dbReference type="PANTHER" id="PTHR40112:SF1">
    <property type="entry name" value="H2HPP ISOMERASE"/>
    <property type="match status" value="1"/>
</dbReference>
<dbReference type="Pfam" id="PF07883">
    <property type="entry name" value="Cupin_2"/>
    <property type="match status" value="1"/>
</dbReference>
<sequence>MEVADAFHRRLHRITPASLSGHTAQTGGMQRLEAISGTTVGSDRLWMGQTLVAPATSSGDHHHGASETGIYVVSGHPEFVFHHETEGEIRLRTSPGDYVYVPPWVPHREENPDPDDPAVVVIARTTQEAIVINVADLTWTGPTTLGEPI</sequence>
<dbReference type="AlphaFoldDB" id="A0A3N1CYF7"/>
<comment type="caution">
    <text evidence="2">The sequence shown here is derived from an EMBL/GenBank/DDBJ whole genome shotgun (WGS) entry which is preliminary data.</text>
</comment>
<evidence type="ECO:0000259" key="1">
    <source>
        <dbReference type="Pfam" id="PF07883"/>
    </source>
</evidence>
<evidence type="ECO:0000313" key="2">
    <source>
        <dbReference type="EMBL" id="ROO85788.1"/>
    </source>
</evidence>
<protein>
    <submittedName>
        <fullName evidence="2">Cupin domain</fullName>
    </submittedName>
</protein>
<dbReference type="SUPFAM" id="SSF51182">
    <property type="entry name" value="RmlC-like cupins"/>
    <property type="match status" value="1"/>
</dbReference>
<dbReference type="InterPro" id="IPR011051">
    <property type="entry name" value="RmlC_Cupin_sf"/>
</dbReference>
<proteinExistence type="predicted"/>
<dbReference type="Proteomes" id="UP000272400">
    <property type="component" value="Unassembled WGS sequence"/>
</dbReference>
<name>A0A3N1CYF7_9ACTN</name>
<dbReference type="Gene3D" id="2.60.120.10">
    <property type="entry name" value="Jelly Rolls"/>
    <property type="match status" value="1"/>
</dbReference>
<evidence type="ECO:0000313" key="3">
    <source>
        <dbReference type="Proteomes" id="UP000272400"/>
    </source>
</evidence>
<dbReference type="EMBL" id="RJKE01000001">
    <property type="protein sequence ID" value="ROO85788.1"/>
    <property type="molecule type" value="Genomic_DNA"/>
</dbReference>